<keyword evidence="5 10" id="KW-0472">Membrane</keyword>
<dbReference type="STRING" id="1230905.A0A1G4IXS6"/>
<sequence>MPVKLKWPWLGIAIPAFLISFLGYGGHYFVLQNFCAIPVQLSFEACLTMIWISYYLAIFTDTGSPPAEVSPQAHGWKFYCKICKCYKPERTHHCKTCGKCVLVMDHHCPWTMNCVGLNNFAPFVRFLVWVMVTTSFLGFQLIRRALFHWHGRHDRYFVFKSELWFLVLLIPLNFFVLLSIAALFIRCAGNQFFKGMTQIETWEFERLENLFDNRKLVPQLVISLKEIYQDENIPEQEVSALSTDRSLDIEELINFPYDNGIMSNIKLFLGSFTQWVLPWGATSQNGLTFEKNEFSHYNSKAPLIDRFLSLPWPPDGGRHKNAIDVENDNAVDIGYEGGEAVIRKRFVDPRTNLRRTEWFNEWGENLADFGVDVEAESPD</sequence>
<proteinExistence type="inferred from homology"/>
<dbReference type="PROSITE" id="PS50216">
    <property type="entry name" value="DHHC"/>
    <property type="match status" value="1"/>
</dbReference>
<feature type="transmembrane region" description="Helical" evidence="10">
    <location>
        <begin position="120"/>
        <end position="142"/>
    </location>
</feature>
<feature type="transmembrane region" description="Helical" evidence="10">
    <location>
        <begin position="43"/>
        <end position="60"/>
    </location>
</feature>
<evidence type="ECO:0000256" key="2">
    <source>
        <dbReference type="ARBA" id="ARBA00022679"/>
    </source>
</evidence>
<dbReference type="OrthoDB" id="331948at2759"/>
<dbReference type="PANTHER" id="PTHR12246">
    <property type="entry name" value="PALMITOYLTRANSFERASE ZDHHC16"/>
    <property type="match status" value="1"/>
</dbReference>
<dbReference type="EMBL" id="LT598464">
    <property type="protein sequence ID" value="SCU81795.1"/>
    <property type="molecule type" value="Genomic_DNA"/>
</dbReference>
<keyword evidence="3 10" id="KW-0812">Transmembrane</keyword>
<evidence type="ECO:0000256" key="1">
    <source>
        <dbReference type="ARBA" id="ARBA00004141"/>
    </source>
</evidence>
<evidence type="ECO:0000313" key="12">
    <source>
        <dbReference type="EMBL" id="SCU81795.1"/>
    </source>
</evidence>
<keyword evidence="8 10" id="KW-0012">Acyltransferase</keyword>
<organism evidence="12 13">
    <name type="scientific">Lachancea mirantina</name>
    <dbReference type="NCBI Taxonomy" id="1230905"/>
    <lineage>
        <taxon>Eukaryota</taxon>
        <taxon>Fungi</taxon>
        <taxon>Dikarya</taxon>
        <taxon>Ascomycota</taxon>
        <taxon>Saccharomycotina</taxon>
        <taxon>Saccharomycetes</taxon>
        <taxon>Saccharomycetales</taxon>
        <taxon>Saccharomycetaceae</taxon>
        <taxon>Lachancea</taxon>
    </lineage>
</organism>
<comment type="domain">
    <text evidence="10">The DHHC domain is required for palmitoyltransferase activity.</text>
</comment>
<evidence type="ECO:0000256" key="3">
    <source>
        <dbReference type="ARBA" id="ARBA00022692"/>
    </source>
</evidence>
<comment type="subcellular location">
    <subcellularLocation>
        <location evidence="1">Membrane</location>
        <topology evidence="1">Multi-pass membrane protein</topology>
    </subcellularLocation>
</comment>
<dbReference type="GO" id="GO:0019706">
    <property type="term" value="F:protein-cysteine S-palmitoyltransferase activity"/>
    <property type="evidence" value="ECO:0007669"/>
    <property type="project" value="UniProtKB-EC"/>
</dbReference>
<protein>
    <recommendedName>
        <fullName evidence="10">Palmitoyltransferase</fullName>
        <ecNumber evidence="10">2.3.1.225</ecNumber>
    </recommendedName>
</protein>
<evidence type="ECO:0000256" key="8">
    <source>
        <dbReference type="ARBA" id="ARBA00023315"/>
    </source>
</evidence>
<keyword evidence="6" id="KW-0564">Palmitate</keyword>
<name>A0A1G4IXS6_9SACH</name>
<dbReference type="GO" id="GO:0016020">
    <property type="term" value="C:membrane"/>
    <property type="evidence" value="ECO:0007669"/>
    <property type="project" value="UniProtKB-SubCell"/>
</dbReference>
<dbReference type="InterPro" id="IPR001594">
    <property type="entry name" value="Palmitoyltrfase_DHHC"/>
</dbReference>
<evidence type="ECO:0000259" key="11">
    <source>
        <dbReference type="Pfam" id="PF01529"/>
    </source>
</evidence>
<feature type="transmembrane region" description="Helical" evidence="10">
    <location>
        <begin position="163"/>
        <end position="185"/>
    </location>
</feature>
<dbReference type="Pfam" id="PF01529">
    <property type="entry name" value="DHHC"/>
    <property type="match status" value="1"/>
</dbReference>
<gene>
    <name evidence="12" type="ORF">LAMI_0B07712G</name>
</gene>
<dbReference type="InterPro" id="IPR039859">
    <property type="entry name" value="PFA4/ZDH16/20/ERF2-like"/>
</dbReference>
<evidence type="ECO:0000256" key="7">
    <source>
        <dbReference type="ARBA" id="ARBA00023288"/>
    </source>
</evidence>
<reference evidence="12 13" key="1">
    <citation type="submission" date="2016-03" db="EMBL/GenBank/DDBJ databases">
        <authorList>
            <person name="Devillers H."/>
        </authorList>
    </citation>
    <scope>NUCLEOTIDE SEQUENCE [LARGE SCALE GENOMIC DNA]</scope>
    <source>
        <strain evidence="12">CBS 11717</strain>
    </source>
</reference>
<keyword evidence="2 10" id="KW-0808">Transferase</keyword>
<comment type="similarity">
    <text evidence="10">Belongs to the DHHC palmitoyltransferase family.</text>
</comment>
<evidence type="ECO:0000256" key="5">
    <source>
        <dbReference type="ARBA" id="ARBA00023136"/>
    </source>
</evidence>
<feature type="domain" description="Palmitoyltransferase DHHC" evidence="11">
    <location>
        <begin position="79"/>
        <end position="203"/>
    </location>
</feature>
<keyword evidence="7" id="KW-0449">Lipoprotein</keyword>
<evidence type="ECO:0000256" key="9">
    <source>
        <dbReference type="ARBA" id="ARBA00048048"/>
    </source>
</evidence>
<dbReference type="Proteomes" id="UP000191024">
    <property type="component" value="Chromosome B"/>
</dbReference>
<evidence type="ECO:0000256" key="4">
    <source>
        <dbReference type="ARBA" id="ARBA00022989"/>
    </source>
</evidence>
<feature type="transmembrane region" description="Helical" evidence="10">
    <location>
        <begin position="12"/>
        <end position="31"/>
    </location>
</feature>
<comment type="catalytic activity">
    <reaction evidence="9 10">
        <text>L-cysteinyl-[protein] + hexadecanoyl-CoA = S-hexadecanoyl-L-cysteinyl-[protein] + CoA</text>
        <dbReference type="Rhea" id="RHEA:36683"/>
        <dbReference type="Rhea" id="RHEA-COMP:10131"/>
        <dbReference type="Rhea" id="RHEA-COMP:11032"/>
        <dbReference type="ChEBI" id="CHEBI:29950"/>
        <dbReference type="ChEBI" id="CHEBI:57287"/>
        <dbReference type="ChEBI" id="CHEBI:57379"/>
        <dbReference type="ChEBI" id="CHEBI:74151"/>
        <dbReference type="EC" id="2.3.1.225"/>
    </reaction>
</comment>
<keyword evidence="4 10" id="KW-1133">Transmembrane helix</keyword>
<evidence type="ECO:0000256" key="10">
    <source>
        <dbReference type="RuleBase" id="RU079119"/>
    </source>
</evidence>
<evidence type="ECO:0000313" key="13">
    <source>
        <dbReference type="Proteomes" id="UP000191024"/>
    </source>
</evidence>
<dbReference type="EC" id="2.3.1.225" evidence="10"/>
<evidence type="ECO:0000256" key="6">
    <source>
        <dbReference type="ARBA" id="ARBA00023139"/>
    </source>
</evidence>
<accession>A0A1G4IXS6</accession>
<keyword evidence="13" id="KW-1185">Reference proteome</keyword>
<dbReference type="AlphaFoldDB" id="A0A1G4IXS6"/>